<feature type="compositionally biased region" description="Basic residues" evidence="1">
    <location>
        <begin position="117"/>
        <end position="127"/>
    </location>
</feature>
<reference evidence="3" key="2">
    <citation type="submission" date="2020-10" db="UniProtKB">
        <authorList>
            <consortium name="WormBaseParasite"/>
        </authorList>
    </citation>
    <scope>IDENTIFICATION</scope>
</reference>
<protein>
    <submittedName>
        <fullName evidence="3">ENT domain-containing protein</fullName>
    </submittedName>
</protein>
<reference evidence="2" key="1">
    <citation type="journal article" date="2013" name="Genetics">
        <title>The draft genome and transcriptome of Panagrellus redivivus are shaped by the harsh demands of a free-living lifestyle.</title>
        <authorList>
            <person name="Srinivasan J."/>
            <person name="Dillman A.R."/>
            <person name="Macchietto M.G."/>
            <person name="Heikkinen L."/>
            <person name="Lakso M."/>
            <person name="Fracchia K.M."/>
            <person name="Antoshechkin I."/>
            <person name="Mortazavi A."/>
            <person name="Wong G."/>
            <person name="Sternberg P.W."/>
        </authorList>
    </citation>
    <scope>NUCLEOTIDE SEQUENCE [LARGE SCALE GENOMIC DNA]</scope>
    <source>
        <strain evidence="2">MT8872</strain>
    </source>
</reference>
<keyword evidence="2" id="KW-1185">Reference proteome</keyword>
<dbReference type="Proteomes" id="UP000492821">
    <property type="component" value="Unassembled WGS sequence"/>
</dbReference>
<evidence type="ECO:0000256" key="1">
    <source>
        <dbReference type="SAM" id="MobiDB-lite"/>
    </source>
</evidence>
<feature type="region of interest" description="Disordered" evidence="1">
    <location>
        <begin position="1"/>
        <end position="73"/>
    </location>
</feature>
<feature type="region of interest" description="Disordered" evidence="1">
    <location>
        <begin position="85"/>
        <end position="127"/>
    </location>
</feature>
<sequence length="363" mass="40261">MEVTQASDRNDDNASGGVVEQVNTDPNSAPNTRVRVNPGLQARPIRARTALNKFSPEPTFSAPPKTTKAPRKPAPPVITAIEVKPEKPQTPVKNEPVIEAKNQKTIPNQDGGNKPPPSKRKVRRTRTAKPVGFYDDRFDCLQRRHQAAKSAILEMEDAAFKGHENCENVLLGSAVIETMFGPYAKALTLYKEAQTALRRTLLLERKLAAEVWGDNEIATFRNGVYTVDQEAIEATLTKAPTVAVREKSRSSSKRPLKPVKRLIDDEELNPPPKKRKIKSLVVEVKTETPEVSTPQKNRNRRKVVPTTMAEAVPLSPVNKIRLKMPLSFSAGSNSGIPVKSALPPADVKPTRKPKRKRTEKRHK</sequence>
<proteinExistence type="predicted"/>
<dbReference type="WBParaSite" id="Pan_g3957.t1">
    <property type="protein sequence ID" value="Pan_g3957.t1"/>
    <property type="gene ID" value="Pan_g3957"/>
</dbReference>
<name>A0A7E4VWP9_PANRE</name>
<feature type="region of interest" description="Disordered" evidence="1">
    <location>
        <begin position="327"/>
        <end position="363"/>
    </location>
</feature>
<evidence type="ECO:0000313" key="3">
    <source>
        <dbReference type="WBParaSite" id="Pan_g3957.t1"/>
    </source>
</evidence>
<organism evidence="2 3">
    <name type="scientific">Panagrellus redivivus</name>
    <name type="common">Microworm</name>
    <dbReference type="NCBI Taxonomy" id="6233"/>
    <lineage>
        <taxon>Eukaryota</taxon>
        <taxon>Metazoa</taxon>
        <taxon>Ecdysozoa</taxon>
        <taxon>Nematoda</taxon>
        <taxon>Chromadorea</taxon>
        <taxon>Rhabditida</taxon>
        <taxon>Tylenchina</taxon>
        <taxon>Panagrolaimomorpha</taxon>
        <taxon>Panagrolaimoidea</taxon>
        <taxon>Panagrolaimidae</taxon>
        <taxon>Panagrellus</taxon>
    </lineage>
</organism>
<feature type="compositionally biased region" description="Polar residues" evidence="1">
    <location>
        <begin position="21"/>
        <end position="31"/>
    </location>
</feature>
<dbReference type="AlphaFoldDB" id="A0A7E4VWP9"/>
<evidence type="ECO:0000313" key="2">
    <source>
        <dbReference type="Proteomes" id="UP000492821"/>
    </source>
</evidence>
<feature type="compositionally biased region" description="Basic residues" evidence="1">
    <location>
        <begin position="350"/>
        <end position="363"/>
    </location>
</feature>
<accession>A0A7E4VWP9</accession>